<dbReference type="Proteomes" id="UP000198859">
    <property type="component" value="Chromosome I"/>
</dbReference>
<protein>
    <submittedName>
        <fullName evidence="3">Uncharacterized conserved protein</fullName>
    </submittedName>
</protein>
<dbReference type="Gene3D" id="3.30.70.1060">
    <property type="entry name" value="Dimeric alpha+beta barrel"/>
    <property type="match status" value="1"/>
</dbReference>
<dbReference type="InterPro" id="IPR011008">
    <property type="entry name" value="Dimeric_a/b-barrel"/>
</dbReference>
<feature type="domain" description="YCII-related" evidence="2">
    <location>
        <begin position="19"/>
        <end position="94"/>
    </location>
</feature>
<evidence type="ECO:0000313" key="4">
    <source>
        <dbReference type="Proteomes" id="UP000198859"/>
    </source>
</evidence>
<sequence length="112" mass="11670">MPRYLISFDEGSMTFPEAELPDVAAASLAVVADAEAAGVWVYGAGVGPEPASVVATDGTVSRDPALDAKPHVGGFCVLDVPTREEAEAWAGRIAEACRCAQEVRALLVDPRD</sequence>
<gene>
    <name evidence="3" type="ORF">SAMN04488570_0173</name>
</gene>
<evidence type="ECO:0000259" key="2">
    <source>
        <dbReference type="Pfam" id="PF03795"/>
    </source>
</evidence>
<keyword evidence="4" id="KW-1185">Reference proteome</keyword>
<accession>A0A1H1LDW1</accession>
<dbReference type="SUPFAM" id="SSF54909">
    <property type="entry name" value="Dimeric alpha+beta barrel"/>
    <property type="match status" value="1"/>
</dbReference>
<dbReference type="OrthoDB" id="3212458at2"/>
<evidence type="ECO:0000256" key="1">
    <source>
        <dbReference type="ARBA" id="ARBA00007689"/>
    </source>
</evidence>
<name>A0A1H1LDW1_9ACTN</name>
<reference evidence="4" key="1">
    <citation type="submission" date="2016-10" db="EMBL/GenBank/DDBJ databases">
        <authorList>
            <person name="Varghese N."/>
            <person name="Submissions S."/>
        </authorList>
    </citation>
    <scope>NUCLEOTIDE SEQUENCE [LARGE SCALE GENOMIC DNA]</scope>
    <source>
        <strain evidence="4">DSM 22127</strain>
    </source>
</reference>
<proteinExistence type="inferred from homology"/>
<dbReference type="EMBL" id="LT629757">
    <property type="protein sequence ID" value="SDR72686.1"/>
    <property type="molecule type" value="Genomic_DNA"/>
</dbReference>
<dbReference type="InterPro" id="IPR005545">
    <property type="entry name" value="YCII"/>
</dbReference>
<organism evidence="3 4">
    <name type="scientific">Nocardioides scoriae</name>
    <dbReference type="NCBI Taxonomy" id="642780"/>
    <lineage>
        <taxon>Bacteria</taxon>
        <taxon>Bacillati</taxon>
        <taxon>Actinomycetota</taxon>
        <taxon>Actinomycetes</taxon>
        <taxon>Propionibacteriales</taxon>
        <taxon>Nocardioidaceae</taxon>
        <taxon>Nocardioides</taxon>
    </lineage>
</organism>
<dbReference type="RefSeq" id="WP_091725159.1">
    <property type="nucleotide sequence ID" value="NZ_LT629757.1"/>
</dbReference>
<comment type="similarity">
    <text evidence="1">Belongs to the YciI family.</text>
</comment>
<dbReference type="Pfam" id="PF03795">
    <property type="entry name" value="YCII"/>
    <property type="match status" value="1"/>
</dbReference>
<dbReference type="AlphaFoldDB" id="A0A1H1LDW1"/>
<evidence type="ECO:0000313" key="3">
    <source>
        <dbReference type="EMBL" id="SDR72686.1"/>
    </source>
</evidence>